<dbReference type="SMART" id="SM00355">
    <property type="entry name" value="ZnF_C2H2"/>
    <property type="match status" value="3"/>
</dbReference>
<comment type="subcellular location">
    <subcellularLocation>
        <location evidence="1">Nucleus</location>
    </subcellularLocation>
</comment>
<dbReference type="Gene3D" id="3.30.160.60">
    <property type="entry name" value="Classic Zinc Finger"/>
    <property type="match status" value="1"/>
</dbReference>
<evidence type="ECO:0000313" key="9">
    <source>
        <dbReference type="EMBL" id="KAK3915481.1"/>
    </source>
</evidence>
<evidence type="ECO:0000256" key="1">
    <source>
        <dbReference type="ARBA" id="ARBA00004123"/>
    </source>
</evidence>
<keyword evidence="2" id="KW-0479">Metal-binding</keyword>
<evidence type="ECO:0000259" key="8">
    <source>
        <dbReference type="PROSITE" id="PS50157"/>
    </source>
</evidence>
<evidence type="ECO:0000256" key="2">
    <source>
        <dbReference type="ARBA" id="ARBA00022723"/>
    </source>
</evidence>
<dbReference type="PANTHER" id="PTHR24406">
    <property type="entry name" value="TRANSCRIPTIONAL REPRESSOR CTCFL-RELATED"/>
    <property type="match status" value="1"/>
</dbReference>
<keyword evidence="3" id="KW-0677">Repeat</keyword>
<feature type="domain" description="C2H2-type" evidence="8">
    <location>
        <begin position="61"/>
        <end position="88"/>
    </location>
</feature>
<sequence length="117" mass="13602">MLLECGKEPGISCSQCDYRSPHRQNVHRHFMRKHSHIVGRNKTRGLAALTQDPLDPNAKPYTCSRCGKRYRWKRNLSRHVRVECGKAPAFLCPFCPYRSAHKTHVTRHVVCKHDNKP</sequence>
<dbReference type="InterPro" id="IPR013087">
    <property type="entry name" value="Znf_C2H2_type"/>
</dbReference>
<dbReference type="AlphaFoldDB" id="A0AAE1H7A4"/>
<gene>
    <name evidence="9" type="ORF">KUF71_005788</name>
</gene>
<keyword evidence="6" id="KW-0539">Nucleus</keyword>
<name>A0AAE1H7A4_9NEOP</name>
<organism evidence="9 10">
    <name type="scientific">Frankliniella fusca</name>
    <dbReference type="NCBI Taxonomy" id="407009"/>
    <lineage>
        <taxon>Eukaryota</taxon>
        <taxon>Metazoa</taxon>
        <taxon>Ecdysozoa</taxon>
        <taxon>Arthropoda</taxon>
        <taxon>Hexapoda</taxon>
        <taxon>Insecta</taxon>
        <taxon>Pterygota</taxon>
        <taxon>Neoptera</taxon>
        <taxon>Paraneoptera</taxon>
        <taxon>Thysanoptera</taxon>
        <taxon>Terebrantia</taxon>
        <taxon>Thripoidea</taxon>
        <taxon>Thripidae</taxon>
        <taxon>Frankliniella</taxon>
    </lineage>
</organism>
<reference evidence="9" key="2">
    <citation type="journal article" date="2023" name="BMC Genomics">
        <title>Pest status, molecular evolution, and epigenetic factors derived from the genome assembly of Frankliniella fusca, a thysanopteran phytovirus vector.</title>
        <authorList>
            <person name="Catto M.A."/>
            <person name="Labadie P.E."/>
            <person name="Jacobson A.L."/>
            <person name="Kennedy G.G."/>
            <person name="Srinivasan R."/>
            <person name="Hunt B.G."/>
        </authorList>
    </citation>
    <scope>NUCLEOTIDE SEQUENCE</scope>
    <source>
        <strain evidence="9">PL_HMW_Pooled</strain>
    </source>
</reference>
<dbReference type="PROSITE" id="PS50157">
    <property type="entry name" value="ZINC_FINGER_C2H2_2"/>
    <property type="match status" value="1"/>
</dbReference>
<evidence type="ECO:0000256" key="4">
    <source>
        <dbReference type="ARBA" id="ARBA00022771"/>
    </source>
</evidence>
<comment type="caution">
    <text evidence="9">The sequence shown here is derived from an EMBL/GenBank/DDBJ whole genome shotgun (WGS) entry which is preliminary data.</text>
</comment>
<dbReference type="InterPro" id="IPR050888">
    <property type="entry name" value="ZnF_C2H2-type_TF"/>
</dbReference>
<evidence type="ECO:0000256" key="6">
    <source>
        <dbReference type="ARBA" id="ARBA00023242"/>
    </source>
</evidence>
<dbReference type="GO" id="GO:0005634">
    <property type="term" value="C:nucleus"/>
    <property type="evidence" value="ECO:0007669"/>
    <property type="project" value="UniProtKB-SubCell"/>
</dbReference>
<keyword evidence="5" id="KW-0862">Zinc</keyword>
<dbReference type="Proteomes" id="UP001219518">
    <property type="component" value="Unassembled WGS sequence"/>
</dbReference>
<dbReference type="GO" id="GO:0008270">
    <property type="term" value="F:zinc ion binding"/>
    <property type="evidence" value="ECO:0007669"/>
    <property type="project" value="UniProtKB-KW"/>
</dbReference>
<accession>A0AAE1H7A4</accession>
<reference evidence="9" key="1">
    <citation type="submission" date="2021-07" db="EMBL/GenBank/DDBJ databases">
        <authorList>
            <person name="Catto M.A."/>
            <person name="Jacobson A."/>
            <person name="Kennedy G."/>
            <person name="Labadie P."/>
            <person name="Hunt B.G."/>
            <person name="Srinivasan R."/>
        </authorList>
    </citation>
    <scope>NUCLEOTIDE SEQUENCE</scope>
    <source>
        <strain evidence="9">PL_HMW_Pooled</strain>
        <tissue evidence="9">Head</tissue>
    </source>
</reference>
<evidence type="ECO:0000256" key="3">
    <source>
        <dbReference type="ARBA" id="ARBA00022737"/>
    </source>
</evidence>
<keyword evidence="4 7" id="KW-0863">Zinc-finger</keyword>
<dbReference type="FunFam" id="3.30.160.60:FF:000706">
    <property type="entry name" value="Zinc finger protein"/>
    <property type="match status" value="1"/>
</dbReference>
<proteinExistence type="predicted"/>
<dbReference type="SUPFAM" id="SSF57667">
    <property type="entry name" value="beta-beta-alpha zinc fingers"/>
    <property type="match status" value="1"/>
</dbReference>
<evidence type="ECO:0000256" key="7">
    <source>
        <dbReference type="PROSITE-ProRule" id="PRU00042"/>
    </source>
</evidence>
<evidence type="ECO:0000256" key="5">
    <source>
        <dbReference type="ARBA" id="ARBA00022833"/>
    </source>
</evidence>
<keyword evidence="10" id="KW-1185">Reference proteome</keyword>
<protein>
    <submittedName>
        <fullName evidence="9">Longitudinals lacking protein, isoform G</fullName>
    </submittedName>
</protein>
<dbReference type="EMBL" id="JAHWGI010000440">
    <property type="protein sequence ID" value="KAK3915481.1"/>
    <property type="molecule type" value="Genomic_DNA"/>
</dbReference>
<evidence type="ECO:0000313" key="10">
    <source>
        <dbReference type="Proteomes" id="UP001219518"/>
    </source>
</evidence>
<dbReference type="InterPro" id="IPR036236">
    <property type="entry name" value="Znf_C2H2_sf"/>
</dbReference>